<evidence type="ECO:0000259" key="1">
    <source>
        <dbReference type="PROSITE" id="PS50011"/>
    </source>
</evidence>
<keyword evidence="3" id="KW-1185">Reference proteome</keyword>
<dbReference type="RefSeq" id="XP_002847264.1">
    <property type="nucleotide sequence ID" value="XM_002847218.1"/>
</dbReference>
<accession>C5FQM9</accession>
<feature type="domain" description="Protein kinase" evidence="1">
    <location>
        <begin position="1"/>
        <end position="344"/>
    </location>
</feature>
<dbReference type="SMART" id="SM00220">
    <property type="entry name" value="S_TKc"/>
    <property type="match status" value="1"/>
</dbReference>
<protein>
    <recommendedName>
        <fullName evidence="1">Protein kinase domain-containing protein</fullName>
    </recommendedName>
</protein>
<dbReference type="EMBL" id="DS995704">
    <property type="protein sequence ID" value="EEQ32182.1"/>
    <property type="molecule type" value="Genomic_DNA"/>
</dbReference>
<dbReference type="STRING" id="554155.C5FQM9"/>
<proteinExistence type="predicted"/>
<dbReference type="OrthoDB" id="4062651at2759"/>
<dbReference type="HOGENOM" id="CLU_054430_0_0_1"/>
<name>C5FQM9_ARTOC</name>
<sequence length="349" mass="39534">MSPSPWSSWHAGPALHSRLLSRQLVCLITYSSPTRTQQTLTGVPKQKAATIIPVGTRIIGGSGSQYVIDRLLQEKETPDIRVYLVNNGTRKFIIKNVYDFDYYRNIYRRLSGSHCLRLLHDTVPNQSMFIYEYLTDHLLNVAKKNIPIIATKRILRDALHIKANNIMIDWKEENGEVVITRVQLADIEDSAIIPPNCDILGKAVGNWMWRSPEAHVEARVNKPSDIFSFGIVCICAVLKYVIFAVDAKELPEGVDIHAIVLQRQLSYFGNDESVNAFLKHIGDKSPWCTVINILWNGFDETTPREPFALWKDVDPIFKDLISGLTDIDPKRRLTAQAALDHPWFQGADG</sequence>
<dbReference type="Pfam" id="PF00069">
    <property type="entry name" value="Pkinase"/>
    <property type="match status" value="1"/>
</dbReference>
<dbReference type="AlphaFoldDB" id="C5FQM9"/>
<dbReference type="GeneID" id="9223870"/>
<reference evidence="3" key="1">
    <citation type="journal article" date="2012" name="MBio">
        <title>Comparative genome analysis of Trichophyton rubrum and related dermatophytes reveals candidate genes involved in infection.</title>
        <authorList>
            <person name="Martinez D.A."/>
            <person name="Oliver B.G."/>
            <person name="Graeser Y."/>
            <person name="Goldberg J.M."/>
            <person name="Li W."/>
            <person name="Martinez-Rossi N.M."/>
            <person name="Monod M."/>
            <person name="Shelest E."/>
            <person name="Barton R.C."/>
            <person name="Birch E."/>
            <person name="Brakhage A.A."/>
            <person name="Chen Z."/>
            <person name="Gurr S.J."/>
            <person name="Heiman D."/>
            <person name="Heitman J."/>
            <person name="Kosti I."/>
            <person name="Rossi A."/>
            <person name="Saif S."/>
            <person name="Samalova M."/>
            <person name="Saunders C.W."/>
            <person name="Shea T."/>
            <person name="Summerbell R.C."/>
            <person name="Xu J."/>
            <person name="Young S."/>
            <person name="Zeng Q."/>
            <person name="Birren B.W."/>
            <person name="Cuomo C.A."/>
            <person name="White T.C."/>
        </authorList>
    </citation>
    <scope>NUCLEOTIDE SEQUENCE [LARGE SCALE GENOMIC DNA]</scope>
    <source>
        <strain evidence="3">ATCC MYA-4605 / CBS 113480</strain>
    </source>
</reference>
<evidence type="ECO:0000313" key="2">
    <source>
        <dbReference type="EMBL" id="EEQ32182.1"/>
    </source>
</evidence>
<dbReference type="VEuPathDB" id="FungiDB:MCYG_05001"/>
<gene>
    <name evidence="2" type="ORF">MCYG_05001</name>
</gene>
<dbReference type="InterPro" id="IPR000719">
    <property type="entry name" value="Prot_kinase_dom"/>
</dbReference>
<dbReference type="GO" id="GO:0005737">
    <property type="term" value="C:cytoplasm"/>
    <property type="evidence" value="ECO:0007669"/>
    <property type="project" value="TreeGrafter"/>
</dbReference>
<dbReference type="OMA" id="FGIVCIC"/>
<dbReference type="InterPro" id="IPR011009">
    <property type="entry name" value="Kinase-like_dom_sf"/>
</dbReference>
<evidence type="ECO:0000313" key="3">
    <source>
        <dbReference type="Proteomes" id="UP000002035"/>
    </source>
</evidence>
<dbReference type="GO" id="GO:0005524">
    <property type="term" value="F:ATP binding"/>
    <property type="evidence" value="ECO:0007669"/>
    <property type="project" value="InterPro"/>
</dbReference>
<dbReference type="Proteomes" id="UP000002035">
    <property type="component" value="Unassembled WGS sequence"/>
</dbReference>
<organism evidence="2 3">
    <name type="scientific">Arthroderma otae (strain ATCC MYA-4605 / CBS 113480)</name>
    <name type="common">Microsporum canis</name>
    <dbReference type="NCBI Taxonomy" id="554155"/>
    <lineage>
        <taxon>Eukaryota</taxon>
        <taxon>Fungi</taxon>
        <taxon>Dikarya</taxon>
        <taxon>Ascomycota</taxon>
        <taxon>Pezizomycotina</taxon>
        <taxon>Eurotiomycetes</taxon>
        <taxon>Eurotiomycetidae</taxon>
        <taxon>Onygenales</taxon>
        <taxon>Arthrodermataceae</taxon>
        <taxon>Microsporum</taxon>
    </lineage>
</organism>
<dbReference type="Gene3D" id="1.10.510.10">
    <property type="entry name" value="Transferase(Phosphotransferase) domain 1"/>
    <property type="match status" value="1"/>
</dbReference>
<dbReference type="InterPro" id="IPR053235">
    <property type="entry name" value="Ser_Thr_kinase"/>
</dbReference>
<dbReference type="eggNOG" id="KOG0594">
    <property type="taxonomic scope" value="Eukaryota"/>
</dbReference>
<dbReference type="SUPFAM" id="SSF56112">
    <property type="entry name" value="Protein kinase-like (PK-like)"/>
    <property type="match status" value="1"/>
</dbReference>
<dbReference type="PROSITE" id="PS50011">
    <property type="entry name" value="PROTEIN_KINASE_DOM"/>
    <property type="match status" value="1"/>
</dbReference>
<dbReference type="PANTHER" id="PTHR24361">
    <property type="entry name" value="MITOGEN-ACTIVATED KINASE KINASE KINASE"/>
    <property type="match status" value="1"/>
</dbReference>
<dbReference type="GO" id="GO:0004674">
    <property type="term" value="F:protein serine/threonine kinase activity"/>
    <property type="evidence" value="ECO:0007669"/>
    <property type="project" value="TreeGrafter"/>
</dbReference>